<reference evidence="2" key="1">
    <citation type="journal article" date="2012" name="J. Microbiol. Biotechnol.">
        <title>Ramlibacter ginsenosidimutans sp. nov., with ginsenoside-converting activity.</title>
        <authorList>
            <person name="Wang L."/>
            <person name="An D.S."/>
            <person name="Kim S.G."/>
            <person name="Jin F.X."/>
            <person name="Kim S.C."/>
            <person name="Lee S.T."/>
            <person name="Im W.T."/>
        </authorList>
    </citation>
    <scope>NUCLEOTIDE SEQUENCE</scope>
    <source>
        <strain evidence="2">KACC 17527</strain>
    </source>
</reference>
<feature type="region of interest" description="Disordered" evidence="1">
    <location>
        <begin position="1"/>
        <end position="76"/>
    </location>
</feature>
<name>A0A934TTH7_9BURK</name>
<evidence type="ECO:0000313" key="3">
    <source>
        <dbReference type="Proteomes" id="UP000630528"/>
    </source>
</evidence>
<evidence type="ECO:0000256" key="1">
    <source>
        <dbReference type="SAM" id="MobiDB-lite"/>
    </source>
</evidence>
<feature type="compositionally biased region" description="Basic and acidic residues" evidence="1">
    <location>
        <begin position="21"/>
        <end position="36"/>
    </location>
</feature>
<protein>
    <recommendedName>
        <fullName evidence="4">Plasmid stabilization protein</fullName>
    </recommendedName>
</protein>
<proteinExistence type="predicted"/>
<feature type="compositionally biased region" description="Basic and acidic residues" evidence="1">
    <location>
        <begin position="1"/>
        <end position="14"/>
    </location>
</feature>
<evidence type="ECO:0008006" key="4">
    <source>
        <dbReference type="Google" id="ProtNLM"/>
    </source>
</evidence>
<keyword evidence="3" id="KW-1185">Reference proteome</keyword>
<dbReference type="Proteomes" id="UP000630528">
    <property type="component" value="Unassembled WGS sequence"/>
</dbReference>
<reference evidence="2" key="2">
    <citation type="submission" date="2021-01" db="EMBL/GenBank/DDBJ databases">
        <authorList>
            <person name="Kang M."/>
        </authorList>
    </citation>
    <scope>NUCLEOTIDE SEQUENCE</scope>
    <source>
        <strain evidence="2">KACC 17527</strain>
    </source>
</reference>
<accession>A0A934TTH7</accession>
<dbReference type="EMBL" id="JAEPWM010000005">
    <property type="protein sequence ID" value="MBK6007134.1"/>
    <property type="molecule type" value="Genomic_DNA"/>
</dbReference>
<sequence length="76" mass="7926">MPRGDKSAYTDKQKRQAGAIEKGHEQKGVARPEAEARAWATVNKLHGGGKKSGSGRKVPSGPVGGSGRKTNLARSS</sequence>
<dbReference type="AlphaFoldDB" id="A0A934TTH7"/>
<gene>
    <name evidence="2" type="ORF">JJB11_13620</name>
</gene>
<evidence type="ECO:0000313" key="2">
    <source>
        <dbReference type="EMBL" id="MBK6007134.1"/>
    </source>
</evidence>
<organism evidence="2 3">
    <name type="scientific">Ramlibacter ginsenosidimutans</name>
    <dbReference type="NCBI Taxonomy" id="502333"/>
    <lineage>
        <taxon>Bacteria</taxon>
        <taxon>Pseudomonadati</taxon>
        <taxon>Pseudomonadota</taxon>
        <taxon>Betaproteobacteria</taxon>
        <taxon>Burkholderiales</taxon>
        <taxon>Comamonadaceae</taxon>
        <taxon>Ramlibacter</taxon>
    </lineage>
</organism>
<comment type="caution">
    <text evidence="2">The sequence shown here is derived from an EMBL/GenBank/DDBJ whole genome shotgun (WGS) entry which is preliminary data.</text>
</comment>